<sequence length="539" mass="61440">MDNIKFLVIDALARASGSRYATHDVVGAGPRIVAGIIEHYGYNVDLKAYELFIENEVDLREYDAILVSIMSSDKGALEKILFKLNKYNYTGLVIVGGPASFEYEVLLREFKRIDYVVVGEGEIPLIKILEKPNVLIDRNPDELINIPALAYRTSKGIVLTTNRIHTPIDLLNSIKPWIRIDESYRFHKALRYYVEVLRGCSNYARPLIKGIDSLNCIDCLTCRSGDFGKRLYCPVDIPPGCGFCSVPYMFGPPRSRSIDSIVEEVVELVKHGARRIVLSAPDFLDYGREYFVKPNPLTDPCKPPANVEIIERLLDELTSKSICRDNNVVISVENIKACLVDEQVARVLGKYLKNTTIHIGLETGCNWYNDYVLGKPITVEQVLNAIKLLVRNGLRPYIYLMYGLPFANRKVYSDTVEFVKKLSKMGVEKITLYKYVNLPGTAFQKIKPCIDEYRDQIIYLKKIVNRFNLEAKKKFLNKEIDVYLVYSKGKYYGYPVKHGPVVFVKGVNKSDYSNCRAIVRITEISERFLWGKLINIVNC</sequence>
<gene>
    <name evidence="7" type="ORF">ENU14_00520</name>
</gene>
<organism evidence="7">
    <name type="scientific">Staphylothermus marinus</name>
    <dbReference type="NCBI Taxonomy" id="2280"/>
    <lineage>
        <taxon>Archaea</taxon>
        <taxon>Thermoproteota</taxon>
        <taxon>Thermoprotei</taxon>
        <taxon>Desulfurococcales</taxon>
        <taxon>Desulfurococcaceae</taxon>
        <taxon>Staphylothermus</taxon>
    </lineage>
</organism>
<dbReference type="InterPro" id="IPR007197">
    <property type="entry name" value="rSAM"/>
</dbReference>
<feature type="domain" description="Radical SAM core" evidence="6">
    <location>
        <begin position="214"/>
        <end position="479"/>
    </location>
</feature>
<keyword evidence="4" id="KW-0408">Iron</keyword>
<evidence type="ECO:0000256" key="2">
    <source>
        <dbReference type="ARBA" id="ARBA00022691"/>
    </source>
</evidence>
<dbReference type="InterPro" id="IPR058240">
    <property type="entry name" value="rSAM_sf"/>
</dbReference>
<dbReference type="PANTHER" id="PTHR43409:SF17">
    <property type="entry name" value="METHYLTHIOTRANSFERASE MJ0865-RELATED"/>
    <property type="match status" value="1"/>
</dbReference>
<comment type="cofactor">
    <cofactor evidence="1">
        <name>[4Fe-4S] cluster</name>
        <dbReference type="ChEBI" id="CHEBI:49883"/>
    </cofactor>
</comment>
<dbReference type="Pfam" id="PF04055">
    <property type="entry name" value="Radical_SAM"/>
    <property type="match status" value="1"/>
</dbReference>
<dbReference type="PANTHER" id="PTHR43409">
    <property type="entry name" value="ANAEROBIC MAGNESIUM-PROTOPORPHYRIN IX MONOMETHYL ESTER CYCLASE-RELATED"/>
    <property type="match status" value="1"/>
</dbReference>
<dbReference type="InterPro" id="IPR023404">
    <property type="entry name" value="rSAM_horseshoe"/>
</dbReference>
<accession>A0A7C4H8C3</accession>
<dbReference type="InterPro" id="IPR006158">
    <property type="entry name" value="Cobalamin-bd"/>
</dbReference>
<dbReference type="Gene3D" id="3.40.50.280">
    <property type="entry name" value="Cobalamin-binding domain"/>
    <property type="match status" value="1"/>
</dbReference>
<dbReference type="InterPro" id="IPR006638">
    <property type="entry name" value="Elp3/MiaA/NifB-like_rSAM"/>
</dbReference>
<evidence type="ECO:0000256" key="5">
    <source>
        <dbReference type="ARBA" id="ARBA00023014"/>
    </source>
</evidence>
<dbReference type="Gene3D" id="3.80.30.20">
    <property type="entry name" value="tm_1862 like domain"/>
    <property type="match status" value="1"/>
</dbReference>
<evidence type="ECO:0000259" key="6">
    <source>
        <dbReference type="PROSITE" id="PS51918"/>
    </source>
</evidence>
<evidence type="ECO:0000313" key="7">
    <source>
        <dbReference type="EMBL" id="HGM58065.1"/>
    </source>
</evidence>
<dbReference type="GO" id="GO:0003824">
    <property type="term" value="F:catalytic activity"/>
    <property type="evidence" value="ECO:0007669"/>
    <property type="project" value="InterPro"/>
</dbReference>
<keyword evidence="2" id="KW-0949">S-adenosyl-L-methionine</keyword>
<dbReference type="PROSITE" id="PS51918">
    <property type="entry name" value="RADICAL_SAM"/>
    <property type="match status" value="1"/>
</dbReference>
<dbReference type="InterPro" id="IPR051198">
    <property type="entry name" value="BchE-like"/>
</dbReference>
<dbReference type="GO" id="GO:0031419">
    <property type="term" value="F:cobalamin binding"/>
    <property type="evidence" value="ECO:0007669"/>
    <property type="project" value="InterPro"/>
</dbReference>
<dbReference type="AlphaFoldDB" id="A0A7C4H8C3"/>
<name>A0A7C4H8C3_STAMA</name>
<dbReference type="Pfam" id="PF02310">
    <property type="entry name" value="B12-binding"/>
    <property type="match status" value="1"/>
</dbReference>
<keyword evidence="3" id="KW-0479">Metal-binding</keyword>
<dbReference type="SUPFAM" id="SSF102114">
    <property type="entry name" value="Radical SAM enzymes"/>
    <property type="match status" value="1"/>
</dbReference>
<dbReference type="GO" id="GO:0051536">
    <property type="term" value="F:iron-sulfur cluster binding"/>
    <property type="evidence" value="ECO:0007669"/>
    <property type="project" value="UniProtKB-KW"/>
</dbReference>
<evidence type="ECO:0000256" key="1">
    <source>
        <dbReference type="ARBA" id="ARBA00001966"/>
    </source>
</evidence>
<dbReference type="GO" id="GO:0046872">
    <property type="term" value="F:metal ion binding"/>
    <property type="evidence" value="ECO:0007669"/>
    <property type="project" value="UniProtKB-KW"/>
</dbReference>
<dbReference type="EMBL" id="DTBJ01000007">
    <property type="protein sequence ID" value="HGM58065.1"/>
    <property type="molecule type" value="Genomic_DNA"/>
</dbReference>
<protein>
    <submittedName>
        <fullName evidence="7">Radical SAM protein</fullName>
    </submittedName>
</protein>
<reference evidence="7" key="1">
    <citation type="journal article" date="2020" name="mSystems">
        <title>Genome- and Community-Level Interaction Insights into Carbon Utilization and Element Cycling Functions of Hydrothermarchaeota in Hydrothermal Sediment.</title>
        <authorList>
            <person name="Zhou Z."/>
            <person name="Liu Y."/>
            <person name="Xu W."/>
            <person name="Pan J."/>
            <person name="Luo Z.H."/>
            <person name="Li M."/>
        </authorList>
    </citation>
    <scope>NUCLEOTIDE SEQUENCE [LARGE SCALE GENOMIC DNA]</scope>
    <source>
        <strain evidence="7">SpSt-642</strain>
    </source>
</reference>
<dbReference type="CDD" id="cd02065">
    <property type="entry name" value="B12-binding_like"/>
    <property type="match status" value="1"/>
</dbReference>
<comment type="caution">
    <text evidence="7">The sequence shown here is derived from an EMBL/GenBank/DDBJ whole genome shotgun (WGS) entry which is preliminary data.</text>
</comment>
<evidence type="ECO:0000256" key="3">
    <source>
        <dbReference type="ARBA" id="ARBA00022723"/>
    </source>
</evidence>
<dbReference type="SMART" id="SM00729">
    <property type="entry name" value="Elp3"/>
    <property type="match status" value="1"/>
</dbReference>
<dbReference type="CDD" id="cd01335">
    <property type="entry name" value="Radical_SAM"/>
    <property type="match status" value="1"/>
</dbReference>
<evidence type="ECO:0000256" key="4">
    <source>
        <dbReference type="ARBA" id="ARBA00023004"/>
    </source>
</evidence>
<proteinExistence type="predicted"/>
<keyword evidence="5" id="KW-0411">Iron-sulfur</keyword>